<keyword evidence="2" id="KW-0812">Transmembrane</keyword>
<protein>
    <recommendedName>
        <fullName evidence="3">DUF6594 domain-containing protein</fullName>
    </recommendedName>
</protein>
<dbReference type="PANTHER" id="PTHR34502">
    <property type="entry name" value="DUF6594 DOMAIN-CONTAINING PROTEIN-RELATED"/>
    <property type="match status" value="1"/>
</dbReference>
<dbReference type="VEuPathDB" id="FungiDB:CH63R_05600"/>
<dbReference type="Pfam" id="PF20237">
    <property type="entry name" value="DUF6594"/>
    <property type="match status" value="1"/>
</dbReference>
<comment type="caution">
    <text evidence="4">The sequence shown here is derived from an EMBL/GenBank/DDBJ whole genome shotgun (WGS) entry which is preliminary data.</text>
</comment>
<dbReference type="PANTHER" id="PTHR34502:SF5">
    <property type="entry name" value="DUF6594 DOMAIN-CONTAINING PROTEIN"/>
    <property type="match status" value="1"/>
</dbReference>
<reference evidence="5" key="1">
    <citation type="journal article" date="2017" name="BMC Genomics">
        <title>Gapless genome assembly of Colletotrichum higginsianum reveals chromosome structure and association of transposable elements with secondary metabolite gene clusters.</title>
        <authorList>
            <person name="Dallery J.-F."/>
            <person name="Lapalu N."/>
            <person name="Zampounis A."/>
            <person name="Pigne S."/>
            <person name="Luyten I."/>
            <person name="Amselem J."/>
            <person name="Wittenberg A.H.J."/>
            <person name="Zhou S."/>
            <person name="de Queiroz M.V."/>
            <person name="Robin G.P."/>
            <person name="Auger A."/>
            <person name="Hainaut M."/>
            <person name="Henrissat B."/>
            <person name="Kim K.-T."/>
            <person name="Lee Y.-H."/>
            <person name="Lespinet O."/>
            <person name="Schwartz D.C."/>
            <person name="Thon M.R."/>
            <person name="O'Connell R.J."/>
        </authorList>
    </citation>
    <scope>NUCLEOTIDE SEQUENCE [LARGE SCALE GENOMIC DNA]</scope>
    <source>
        <strain evidence="5">IMI 349063</strain>
    </source>
</reference>
<feature type="transmembrane region" description="Helical" evidence="2">
    <location>
        <begin position="241"/>
        <end position="262"/>
    </location>
</feature>
<keyword evidence="2" id="KW-1133">Transmembrane helix</keyword>
<dbReference type="EMBL" id="LTAN01000004">
    <property type="protein sequence ID" value="OBR09908.1"/>
    <property type="molecule type" value="Genomic_DNA"/>
</dbReference>
<keyword evidence="5" id="KW-1185">Reference proteome</keyword>
<dbReference type="Proteomes" id="UP000092177">
    <property type="component" value="Chromosome 4"/>
</dbReference>
<name>A0A1B7YDK7_COLHI</name>
<dbReference type="RefSeq" id="XP_018158425.1">
    <property type="nucleotide sequence ID" value="XM_018300575.1"/>
</dbReference>
<evidence type="ECO:0000256" key="2">
    <source>
        <dbReference type="SAM" id="Phobius"/>
    </source>
</evidence>
<feature type="domain" description="DUF6594" evidence="3">
    <location>
        <begin position="36"/>
        <end position="305"/>
    </location>
</feature>
<evidence type="ECO:0000313" key="5">
    <source>
        <dbReference type="Proteomes" id="UP000092177"/>
    </source>
</evidence>
<dbReference type="KEGG" id="chig:CH63R_05600"/>
<evidence type="ECO:0000259" key="3">
    <source>
        <dbReference type="Pfam" id="PF20237"/>
    </source>
</evidence>
<feature type="transmembrane region" description="Helical" evidence="2">
    <location>
        <begin position="293"/>
        <end position="312"/>
    </location>
</feature>
<feature type="transmembrane region" description="Helical" evidence="2">
    <location>
        <begin position="268"/>
        <end position="286"/>
    </location>
</feature>
<organism evidence="4 5">
    <name type="scientific">Colletotrichum higginsianum (strain IMI 349063)</name>
    <name type="common">Crucifer anthracnose fungus</name>
    <dbReference type="NCBI Taxonomy" id="759273"/>
    <lineage>
        <taxon>Eukaryota</taxon>
        <taxon>Fungi</taxon>
        <taxon>Dikarya</taxon>
        <taxon>Ascomycota</taxon>
        <taxon>Pezizomycotina</taxon>
        <taxon>Sordariomycetes</taxon>
        <taxon>Hypocreomycetidae</taxon>
        <taxon>Glomerellales</taxon>
        <taxon>Glomerellaceae</taxon>
        <taxon>Colletotrichum</taxon>
        <taxon>Colletotrichum destructivum species complex</taxon>
    </lineage>
</organism>
<dbReference type="AlphaFoldDB" id="A0A1B7YDK7"/>
<feature type="compositionally biased region" description="Polar residues" evidence="1">
    <location>
        <begin position="10"/>
        <end position="21"/>
    </location>
</feature>
<dbReference type="OrthoDB" id="4839970at2759"/>
<sequence>MRRTLPARATPSSGPSPTVSFNANMPLLTSTNDEGYGKLAKLFAEAQEIAIFRKFDQLNMLNLLRLQAEIHELEEDLGEIRAEDRDSNDTNRRLYGLNFRVMRENAEDGDSEQLETLEKIGLKLIEYNQALQNVAFLHKASQPSDAEIAFLRIWLVRDKMGDRFLRNAGVEATVWDDKYRTDLLTIGGSSGTSDRLSRLMNGRLLNWYHFAIGRFTKSGKRTNDEMIRDYDSRKIQRFSDVVVGALSASIPTVAILVLYFVHNMTHRIGLVIVFTFIFSVAFSTITGAKKAEVFAATAAFAAVEVVYIGSVASNDTVCVCSPGQA</sequence>
<proteinExistence type="predicted"/>
<evidence type="ECO:0000256" key="1">
    <source>
        <dbReference type="SAM" id="MobiDB-lite"/>
    </source>
</evidence>
<dbReference type="GeneID" id="28864682"/>
<dbReference type="InterPro" id="IPR046529">
    <property type="entry name" value="DUF6594"/>
</dbReference>
<feature type="region of interest" description="Disordered" evidence="1">
    <location>
        <begin position="1"/>
        <end position="21"/>
    </location>
</feature>
<evidence type="ECO:0000313" key="4">
    <source>
        <dbReference type="EMBL" id="OBR09908.1"/>
    </source>
</evidence>
<accession>A0A1B7YDK7</accession>
<gene>
    <name evidence="4" type="ORF">CH63R_05600</name>
</gene>
<keyword evidence="2" id="KW-0472">Membrane</keyword>